<organism evidence="1 2">
    <name type="scientific">Octopus vulgaris</name>
    <name type="common">Common octopus</name>
    <dbReference type="NCBI Taxonomy" id="6645"/>
    <lineage>
        <taxon>Eukaryota</taxon>
        <taxon>Metazoa</taxon>
        <taxon>Spiralia</taxon>
        <taxon>Lophotrochozoa</taxon>
        <taxon>Mollusca</taxon>
        <taxon>Cephalopoda</taxon>
        <taxon>Coleoidea</taxon>
        <taxon>Octopodiformes</taxon>
        <taxon>Octopoda</taxon>
        <taxon>Incirrata</taxon>
        <taxon>Octopodidae</taxon>
        <taxon>Octopus</taxon>
    </lineage>
</organism>
<dbReference type="AlphaFoldDB" id="A0AA36BT57"/>
<gene>
    <name evidence="1" type="ORF">OCTVUL_1B020593</name>
</gene>
<evidence type="ECO:0000313" key="2">
    <source>
        <dbReference type="Proteomes" id="UP001162480"/>
    </source>
</evidence>
<protein>
    <submittedName>
        <fullName evidence="1">Uncharacterized protein</fullName>
    </submittedName>
</protein>
<accession>A0AA36BT57</accession>
<reference evidence="1" key="1">
    <citation type="submission" date="2023-08" db="EMBL/GenBank/DDBJ databases">
        <authorList>
            <person name="Alioto T."/>
            <person name="Alioto T."/>
            <person name="Gomez Garrido J."/>
        </authorList>
    </citation>
    <scope>NUCLEOTIDE SEQUENCE</scope>
</reference>
<proteinExistence type="predicted"/>
<dbReference type="EMBL" id="OX597837">
    <property type="protein sequence ID" value="CAI9740155.1"/>
    <property type="molecule type" value="Genomic_DNA"/>
</dbReference>
<sequence length="106" mass="11721">MGCSGIRKPTLPYSTPCRCRSKAVLIPAISIVKSITGAHLVYESLQYLLVGKICIIQKRKQKTSLKVQEGNKRERLTVGSLSFVKPSLRGRNILLLKLATVAKVKE</sequence>
<evidence type="ECO:0000313" key="1">
    <source>
        <dbReference type="EMBL" id="CAI9740155.1"/>
    </source>
</evidence>
<dbReference type="Proteomes" id="UP001162480">
    <property type="component" value="Chromosome 24"/>
</dbReference>
<keyword evidence="2" id="KW-1185">Reference proteome</keyword>
<name>A0AA36BT57_OCTVU</name>